<accession>A0A1W4XNW9</accession>
<evidence type="ECO:0000256" key="2">
    <source>
        <dbReference type="SAM" id="SignalP"/>
    </source>
</evidence>
<name>A0A1W4XNW9_AGRPL</name>
<dbReference type="RefSeq" id="XP_018334178.1">
    <property type="nucleotide sequence ID" value="XM_018478676.1"/>
</dbReference>
<evidence type="ECO:0000256" key="1">
    <source>
        <dbReference type="SAM" id="MobiDB-lite"/>
    </source>
</evidence>
<dbReference type="AlphaFoldDB" id="A0A1W4XNW9"/>
<feature type="signal peptide" evidence="2">
    <location>
        <begin position="1"/>
        <end position="18"/>
    </location>
</feature>
<dbReference type="OrthoDB" id="6778569at2759"/>
<dbReference type="GeneID" id="108743198"/>
<dbReference type="InParanoid" id="A0A1W4XNW9"/>
<protein>
    <submittedName>
        <fullName evidence="4">Uncharacterized protein LOC108743198 isoform X1</fullName>
    </submittedName>
</protein>
<reference evidence="4" key="1">
    <citation type="submission" date="2025-08" db="UniProtKB">
        <authorList>
            <consortium name="RefSeq"/>
        </authorList>
    </citation>
    <scope>IDENTIFICATION</scope>
    <source>
        <tissue evidence="4">Entire body</tissue>
    </source>
</reference>
<keyword evidence="2" id="KW-0732">Signal</keyword>
<dbReference type="KEGG" id="apln:108743198"/>
<evidence type="ECO:0000313" key="4">
    <source>
        <dbReference type="RefSeq" id="XP_018334178.1"/>
    </source>
</evidence>
<dbReference type="Proteomes" id="UP000192223">
    <property type="component" value="Unplaced"/>
</dbReference>
<feature type="chain" id="PRO_5010706219" evidence="2">
    <location>
        <begin position="19"/>
        <end position="155"/>
    </location>
</feature>
<organism evidence="3 4">
    <name type="scientific">Agrilus planipennis</name>
    <name type="common">Emerald ash borer</name>
    <name type="synonym">Agrilus marcopoli</name>
    <dbReference type="NCBI Taxonomy" id="224129"/>
    <lineage>
        <taxon>Eukaryota</taxon>
        <taxon>Metazoa</taxon>
        <taxon>Ecdysozoa</taxon>
        <taxon>Arthropoda</taxon>
        <taxon>Hexapoda</taxon>
        <taxon>Insecta</taxon>
        <taxon>Pterygota</taxon>
        <taxon>Neoptera</taxon>
        <taxon>Endopterygota</taxon>
        <taxon>Coleoptera</taxon>
        <taxon>Polyphaga</taxon>
        <taxon>Elateriformia</taxon>
        <taxon>Buprestoidea</taxon>
        <taxon>Buprestidae</taxon>
        <taxon>Agrilinae</taxon>
        <taxon>Agrilus</taxon>
    </lineage>
</organism>
<feature type="region of interest" description="Disordered" evidence="1">
    <location>
        <begin position="132"/>
        <end position="155"/>
    </location>
</feature>
<gene>
    <name evidence="4" type="primary">LOC108743198</name>
</gene>
<proteinExistence type="predicted"/>
<evidence type="ECO:0000313" key="3">
    <source>
        <dbReference type="Proteomes" id="UP000192223"/>
    </source>
</evidence>
<keyword evidence="3" id="KW-1185">Reference proteome</keyword>
<sequence>MKVLLAVSFACLTVFVKAGFEPIDIYGDHDDGQWHGEGWLESQSHGVVHAAVPIAAVAYGAHGHDDGQWHGEGLLESQDHEAHGALHVAHAIPVAHHVAVPHPIPVPVPHAFPVPVAHHVPIAHAVPVVHASHHGHGHGFSASVAGPSGHVATHS</sequence>